<organism evidence="1">
    <name type="scientific">Lepeophtheirus salmonis</name>
    <name type="common">Salmon louse</name>
    <name type="synonym">Caligus salmonis</name>
    <dbReference type="NCBI Taxonomy" id="72036"/>
    <lineage>
        <taxon>Eukaryota</taxon>
        <taxon>Metazoa</taxon>
        <taxon>Ecdysozoa</taxon>
        <taxon>Arthropoda</taxon>
        <taxon>Crustacea</taxon>
        <taxon>Multicrustacea</taxon>
        <taxon>Hexanauplia</taxon>
        <taxon>Copepoda</taxon>
        <taxon>Siphonostomatoida</taxon>
        <taxon>Caligidae</taxon>
        <taxon>Lepeophtheirus</taxon>
    </lineage>
</organism>
<accession>A0A0K2T140</accession>
<reference evidence="1" key="1">
    <citation type="submission" date="2014-05" db="EMBL/GenBank/DDBJ databases">
        <authorList>
            <person name="Chronopoulou M."/>
        </authorList>
    </citation>
    <scope>NUCLEOTIDE SEQUENCE</scope>
    <source>
        <tissue evidence="1">Whole organism</tissue>
    </source>
</reference>
<feature type="non-terminal residue" evidence="1">
    <location>
        <position position="1"/>
    </location>
</feature>
<protein>
    <submittedName>
        <fullName evidence="1">Uncharacterized protein</fullName>
    </submittedName>
</protein>
<name>A0A0K2T140_LEPSM</name>
<sequence>TLCYCDLLFLQIDNFRNILIKTQIDRIKLWYKDIRALKFLNIYTQLYLKRLLIINTCI</sequence>
<dbReference type="EMBL" id="HACA01001845">
    <property type="protein sequence ID" value="CDW19206.1"/>
    <property type="molecule type" value="Transcribed_RNA"/>
</dbReference>
<dbReference type="AlphaFoldDB" id="A0A0K2T140"/>
<evidence type="ECO:0000313" key="1">
    <source>
        <dbReference type="EMBL" id="CDW19206.1"/>
    </source>
</evidence>
<proteinExistence type="predicted"/>